<dbReference type="EMBL" id="JAINUG010000035">
    <property type="protein sequence ID" value="KAJ8408456.1"/>
    <property type="molecule type" value="Genomic_DNA"/>
</dbReference>
<evidence type="ECO:0000313" key="1">
    <source>
        <dbReference type="EMBL" id="KAJ8408456.1"/>
    </source>
</evidence>
<dbReference type="Proteomes" id="UP001221898">
    <property type="component" value="Unassembled WGS sequence"/>
</dbReference>
<proteinExistence type="predicted"/>
<accession>A0AAD7SV95</accession>
<comment type="caution">
    <text evidence="1">The sequence shown here is derived from an EMBL/GenBank/DDBJ whole genome shotgun (WGS) entry which is preliminary data.</text>
</comment>
<protein>
    <submittedName>
        <fullName evidence="1">Uncharacterized protein</fullName>
    </submittedName>
</protein>
<dbReference type="AlphaFoldDB" id="A0AAD7SV95"/>
<reference evidence="1" key="1">
    <citation type="journal article" date="2023" name="Science">
        <title>Genome structures resolve the early diversification of teleost fishes.</title>
        <authorList>
            <person name="Parey E."/>
            <person name="Louis A."/>
            <person name="Montfort J."/>
            <person name="Bouchez O."/>
            <person name="Roques C."/>
            <person name="Iampietro C."/>
            <person name="Lluch J."/>
            <person name="Castinel A."/>
            <person name="Donnadieu C."/>
            <person name="Desvignes T."/>
            <person name="Floi Bucao C."/>
            <person name="Jouanno E."/>
            <person name="Wen M."/>
            <person name="Mejri S."/>
            <person name="Dirks R."/>
            <person name="Jansen H."/>
            <person name="Henkel C."/>
            <person name="Chen W.J."/>
            <person name="Zahm M."/>
            <person name="Cabau C."/>
            <person name="Klopp C."/>
            <person name="Thompson A.W."/>
            <person name="Robinson-Rechavi M."/>
            <person name="Braasch I."/>
            <person name="Lecointre G."/>
            <person name="Bobe J."/>
            <person name="Postlethwait J.H."/>
            <person name="Berthelot C."/>
            <person name="Roest Crollius H."/>
            <person name="Guiguen Y."/>
        </authorList>
    </citation>
    <scope>NUCLEOTIDE SEQUENCE</scope>
    <source>
        <strain evidence="1">NC1722</strain>
    </source>
</reference>
<name>A0AAD7SV95_9TELE</name>
<evidence type="ECO:0000313" key="2">
    <source>
        <dbReference type="Proteomes" id="UP001221898"/>
    </source>
</evidence>
<organism evidence="1 2">
    <name type="scientific">Aldrovandia affinis</name>
    <dbReference type="NCBI Taxonomy" id="143900"/>
    <lineage>
        <taxon>Eukaryota</taxon>
        <taxon>Metazoa</taxon>
        <taxon>Chordata</taxon>
        <taxon>Craniata</taxon>
        <taxon>Vertebrata</taxon>
        <taxon>Euteleostomi</taxon>
        <taxon>Actinopterygii</taxon>
        <taxon>Neopterygii</taxon>
        <taxon>Teleostei</taxon>
        <taxon>Notacanthiformes</taxon>
        <taxon>Halosauridae</taxon>
        <taxon>Aldrovandia</taxon>
    </lineage>
</organism>
<sequence>MSSRLFLARPNMAAGFLRLAYGCATWPKPAVSPLRARAIASRTYSTNLGAKSLHSIKDTSPWRRHWPSWLTRQRAAEMAARGKGPGGSPSEIVRSHLCARHTEGMPLQQRCGQRK</sequence>
<keyword evidence="2" id="KW-1185">Reference proteome</keyword>
<gene>
    <name evidence="1" type="ORF">AAFF_G00258700</name>
</gene>